<keyword evidence="1" id="KW-0812">Transmembrane</keyword>
<dbReference type="AlphaFoldDB" id="A0A0V0IHU1"/>
<dbReference type="EMBL" id="GEDG01006863">
    <property type="protein sequence ID" value="JAP31625.1"/>
    <property type="molecule type" value="Transcribed_RNA"/>
</dbReference>
<evidence type="ECO:0000256" key="1">
    <source>
        <dbReference type="SAM" id="Phobius"/>
    </source>
</evidence>
<evidence type="ECO:0000313" key="2">
    <source>
        <dbReference type="EMBL" id="JAP31625.1"/>
    </source>
</evidence>
<sequence length="67" mass="7635">MDEISASNELMPSENRGMGLRLELVVSYAFFLYISYIYTFSEAVLLVSVKECQSFQSSCPLFPTFFS</sequence>
<keyword evidence="1" id="KW-0472">Membrane</keyword>
<name>A0A0V0IHU1_SOLCH</name>
<reference evidence="2" key="1">
    <citation type="submission" date="2015-12" db="EMBL/GenBank/DDBJ databases">
        <title>Gene expression during late stages of embryo sac development: a critical building block for successful pollen-pistil interactions.</title>
        <authorList>
            <person name="Liu Y."/>
            <person name="Joly V."/>
            <person name="Sabar M."/>
            <person name="Matton D.P."/>
        </authorList>
    </citation>
    <scope>NUCLEOTIDE SEQUENCE</scope>
</reference>
<organism evidence="2">
    <name type="scientific">Solanum chacoense</name>
    <name type="common">Chaco potato</name>
    <dbReference type="NCBI Taxonomy" id="4108"/>
    <lineage>
        <taxon>Eukaryota</taxon>
        <taxon>Viridiplantae</taxon>
        <taxon>Streptophyta</taxon>
        <taxon>Embryophyta</taxon>
        <taxon>Tracheophyta</taxon>
        <taxon>Spermatophyta</taxon>
        <taxon>Magnoliopsida</taxon>
        <taxon>eudicotyledons</taxon>
        <taxon>Gunneridae</taxon>
        <taxon>Pentapetalae</taxon>
        <taxon>asterids</taxon>
        <taxon>lamiids</taxon>
        <taxon>Solanales</taxon>
        <taxon>Solanaceae</taxon>
        <taxon>Solanoideae</taxon>
        <taxon>Solaneae</taxon>
        <taxon>Solanum</taxon>
    </lineage>
</organism>
<feature type="transmembrane region" description="Helical" evidence="1">
    <location>
        <begin position="20"/>
        <end position="38"/>
    </location>
</feature>
<keyword evidence="1" id="KW-1133">Transmembrane helix</keyword>
<accession>A0A0V0IHU1</accession>
<protein>
    <submittedName>
        <fullName evidence="2">Putative ovule protein</fullName>
    </submittedName>
</protein>
<proteinExistence type="predicted"/>